<reference evidence="1 2" key="1">
    <citation type="journal article" date="2011" name="PLoS Pathog.">
        <title>Dynamic evolution of pathogenicity revealed by sequencing and comparative genomics of 19 Pseudomonas syringae isolates.</title>
        <authorList>
            <person name="Baltrus D.A."/>
            <person name="Nishimura M.T."/>
            <person name="Romanchuk A."/>
            <person name="Chang J.H."/>
            <person name="Mukhtar M.S."/>
            <person name="Cherkis K."/>
            <person name="Roach J."/>
            <person name="Grant S.R."/>
            <person name="Jones C.D."/>
            <person name="Dangl J.L."/>
        </authorList>
    </citation>
    <scope>NUCLEOTIDE SEQUENCE [LARGE SCALE GENOMIC DNA]</scope>
    <source>
        <strain evidence="1 2">301020</strain>
    </source>
</reference>
<feature type="non-terminal residue" evidence="1">
    <location>
        <position position="1"/>
    </location>
</feature>
<sequence length="38" mass="4236">LHFQRTAEQLTLETSRAIGRLSHSNITVLINGESRTGK</sequence>
<name>A0A656GMG7_PSEA0</name>
<accession>A0A656GMG7</accession>
<evidence type="ECO:0000313" key="1">
    <source>
        <dbReference type="EMBL" id="EGH26807.1"/>
    </source>
</evidence>
<gene>
    <name evidence="1" type="ORF">PSYMO_37182</name>
</gene>
<dbReference type="Proteomes" id="UP000003465">
    <property type="component" value="Unassembled WGS sequence"/>
</dbReference>
<feature type="non-terminal residue" evidence="1">
    <location>
        <position position="38"/>
    </location>
</feature>
<protein>
    <submittedName>
        <fullName evidence="1">Uncharacterized protein</fullName>
    </submittedName>
</protein>
<comment type="caution">
    <text evidence="1">The sequence shown here is derived from an EMBL/GenBank/DDBJ whole genome shotgun (WGS) entry which is preliminary data.</text>
</comment>
<dbReference type="AlphaFoldDB" id="A0A656GMG7"/>
<evidence type="ECO:0000313" key="2">
    <source>
        <dbReference type="Proteomes" id="UP000003465"/>
    </source>
</evidence>
<proteinExistence type="predicted"/>
<dbReference type="EMBL" id="AEAG01002878">
    <property type="protein sequence ID" value="EGH26807.1"/>
    <property type="molecule type" value="Genomic_DNA"/>
</dbReference>
<organism evidence="1 2">
    <name type="scientific">Pseudomonas amygdali pv. mori str. 301020</name>
    <dbReference type="NCBI Taxonomy" id="629261"/>
    <lineage>
        <taxon>Bacteria</taxon>
        <taxon>Pseudomonadati</taxon>
        <taxon>Pseudomonadota</taxon>
        <taxon>Gammaproteobacteria</taxon>
        <taxon>Pseudomonadales</taxon>
        <taxon>Pseudomonadaceae</taxon>
        <taxon>Pseudomonas</taxon>
        <taxon>Pseudomonas amygdali</taxon>
    </lineage>
</organism>